<evidence type="ECO:0000256" key="11">
    <source>
        <dbReference type="ARBA" id="ARBA00022683"/>
    </source>
</evidence>
<dbReference type="InterPro" id="IPR003352">
    <property type="entry name" value="PTS_EIIC"/>
</dbReference>
<evidence type="ECO:0000256" key="12">
    <source>
        <dbReference type="ARBA" id="ARBA00022692"/>
    </source>
</evidence>
<dbReference type="CDD" id="cd05567">
    <property type="entry name" value="PTS_IIB_mannitol"/>
    <property type="match status" value="1"/>
</dbReference>
<dbReference type="RefSeq" id="WP_061858445.1">
    <property type="nucleotide sequence ID" value="NZ_LTBB01000007.1"/>
</dbReference>
<keyword evidence="9" id="KW-0762">Sugar transport</keyword>
<dbReference type="AlphaFoldDB" id="A0A151AMJ1"/>
<keyword evidence="8" id="KW-0597">Phosphoprotein</keyword>
<dbReference type="InterPro" id="IPR003501">
    <property type="entry name" value="PTS_EIIB_2/3"/>
</dbReference>
<evidence type="ECO:0000256" key="8">
    <source>
        <dbReference type="ARBA" id="ARBA00022553"/>
    </source>
</evidence>
<feature type="domain" description="PTS EIIB type-2" evidence="17">
    <location>
        <begin position="382"/>
        <end position="471"/>
    </location>
</feature>
<feature type="transmembrane region" description="Helical" evidence="16">
    <location>
        <begin position="316"/>
        <end position="337"/>
    </location>
</feature>
<feature type="transmembrane region" description="Helical" evidence="16">
    <location>
        <begin position="135"/>
        <end position="153"/>
    </location>
</feature>
<dbReference type="PROSITE" id="PS51099">
    <property type="entry name" value="PTS_EIIB_TYPE_2"/>
    <property type="match status" value="1"/>
</dbReference>
<dbReference type="GO" id="GO:0022872">
    <property type="term" value="F:protein-N(PI)-phosphohistidine-mannitol phosphotransferase system transmembrane transporter activity"/>
    <property type="evidence" value="ECO:0007669"/>
    <property type="project" value="InterPro"/>
</dbReference>
<dbReference type="GO" id="GO:0090563">
    <property type="term" value="F:protein-phosphocysteine-sugar phosphotransferase activity"/>
    <property type="evidence" value="ECO:0007669"/>
    <property type="project" value="TreeGrafter"/>
</dbReference>
<feature type="transmembrane region" description="Helical" evidence="16">
    <location>
        <begin position="273"/>
        <end position="295"/>
    </location>
</feature>
<keyword evidence="12 16" id="KW-0812">Transmembrane</keyword>
<keyword evidence="6" id="KW-0813">Transport</keyword>
<dbReference type="InterPro" id="IPR004718">
    <property type="entry name" value="PTS_IIC_mtl"/>
</dbReference>
<evidence type="ECO:0000256" key="14">
    <source>
        <dbReference type="ARBA" id="ARBA00023136"/>
    </source>
</evidence>
<dbReference type="NCBIfam" id="TIGR00851">
    <property type="entry name" value="mtlA"/>
    <property type="match status" value="1"/>
</dbReference>
<dbReference type="Pfam" id="PF02378">
    <property type="entry name" value="PTS_EIIC"/>
    <property type="match status" value="1"/>
</dbReference>
<dbReference type="InterPro" id="IPR036095">
    <property type="entry name" value="PTS_EIIB-like_sf"/>
</dbReference>
<dbReference type="GO" id="GO:0009401">
    <property type="term" value="P:phosphoenolpyruvate-dependent sugar phosphotransferase system"/>
    <property type="evidence" value="ECO:0007669"/>
    <property type="project" value="UniProtKB-KW"/>
</dbReference>
<evidence type="ECO:0000256" key="15">
    <source>
        <dbReference type="ARBA" id="ARBA00033349"/>
    </source>
</evidence>
<dbReference type="InterPro" id="IPR013011">
    <property type="entry name" value="PTS_EIIB_2"/>
</dbReference>
<dbReference type="Pfam" id="PF02302">
    <property type="entry name" value="PTS_IIB"/>
    <property type="match status" value="1"/>
</dbReference>
<keyword evidence="7" id="KW-1003">Cell membrane</keyword>
<evidence type="ECO:0000256" key="5">
    <source>
        <dbReference type="ARBA" id="ARBA00021825"/>
    </source>
</evidence>
<evidence type="ECO:0000256" key="2">
    <source>
        <dbReference type="ARBA" id="ARBA00002434"/>
    </source>
</evidence>
<gene>
    <name evidence="19" type="primary">mtlA</name>
    <name evidence="19" type="ORF">CLCOL_15970</name>
</gene>
<evidence type="ECO:0000259" key="17">
    <source>
        <dbReference type="PROSITE" id="PS51099"/>
    </source>
</evidence>
<proteinExistence type="predicted"/>
<evidence type="ECO:0000256" key="16">
    <source>
        <dbReference type="SAM" id="Phobius"/>
    </source>
</evidence>
<keyword evidence="11" id="KW-0598">Phosphotransferase system</keyword>
<evidence type="ECO:0000256" key="6">
    <source>
        <dbReference type="ARBA" id="ARBA00022448"/>
    </source>
</evidence>
<keyword evidence="10" id="KW-0808">Transferase</keyword>
<keyword evidence="13 16" id="KW-1133">Transmembrane helix</keyword>
<comment type="caution">
    <text evidence="19">The sequence shown here is derived from an EMBL/GenBank/DDBJ whole genome shotgun (WGS) entry which is preliminary data.</text>
</comment>
<dbReference type="EC" id="2.7.1.197" evidence="4"/>
<name>A0A151AMJ1_9CLOT</name>
<dbReference type="EMBL" id="LTBB01000007">
    <property type="protein sequence ID" value="KYH28865.1"/>
    <property type="molecule type" value="Genomic_DNA"/>
</dbReference>
<feature type="domain" description="PTS EIIC type-2" evidence="18">
    <location>
        <begin position="15"/>
        <end position="346"/>
    </location>
</feature>
<feature type="transmembrane region" description="Helical" evidence="16">
    <location>
        <begin position="21"/>
        <end position="41"/>
    </location>
</feature>
<evidence type="ECO:0000256" key="3">
    <source>
        <dbReference type="ARBA" id="ARBA00004651"/>
    </source>
</evidence>
<dbReference type="Gene3D" id="3.40.50.2300">
    <property type="match status" value="1"/>
</dbReference>
<evidence type="ECO:0000313" key="19">
    <source>
        <dbReference type="EMBL" id="KYH28865.1"/>
    </source>
</evidence>
<dbReference type="PROSITE" id="PS51104">
    <property type="entry name" value="PTS_EIIC_TYPE_2"/>
    <property type="match status" value="1"/>
</dbReference>
<evidence type="ECO:0000259" key="18">
    <source>
        <dbReference type="PROSITE" id="PS51104"/>
    </source>
</evidence>
<feature type="transmembrane region" description="Helical" evidence="16">
    <location>
        <begin position="249"/>
        <end position="267"/>
    </location>
</feature>
<dbReference type="Proteomes" id="UP000075374">
    <property type="component" value="Unassembled WGS sequence"/>
</dbReference>
<dbReference type="PATRIC" id="fig|1121305.3.peg.1601"/>
<dbReference type="InterPro" id="IPR029503">
    <property type="entry name" value="PTS_EIIB_mannitol"/>
</dbReference>
<comment type="catalytic activity">
    <reaction evidence="1">
        <text>D-mannitol(out) + N(pros)-phospho-L-histidyl-[protein] = D-mannitol 1-phosphate(in) + L-histidyl-[protein]</text>
        <dbReference type="Rhea" id="RHEA:33363"/>
        <dbReference type="Rhea" id="RHEA-COMP:9745"/>
        <dbReference type="Rhea" id="RHEA-COMP:9746"/>
        <dbReference type="ChEBI" id="CHEBI:16899"/>
        <dbReference type="ChEBI" id="CHEBI:29979"/>
        <dbReference type="ChEBI" id="CHEBI:61381"/>
        <dbReference type="ChEBI" id="CHEBI:64837"/>
        <dbReference type="EC" id="2.7.1.197"/>
    </reaction>
</comment>
<evidence type="ECO:0000256" key="13">
    <source>
        <dbReference type="ARBA" id="ARBA00022989"/>
    </source>
</evidence>
<accession>A0A151AMJ1</accession>
<dbReference type="NCBIfam" id="NF011663">
    <property type="entry name" value="PRK15083.1"/>
    <property type="match status" value="1"/>
</dbReference>
<dbReference type="InterPro" id="IPR013014">
    <property type="entry name" value="PTS_EIIC_2"/>
</dbReference>
<protein>
    <recommendedName>
        <fullName evidence="5">PTS system mannitol-specific EIICB component</fullName>
        <ecNumber evidence="4">2.7.1.197</ecNumber>
    </recommendedName>
    <alternativeName>
        <fullName evidence="15">EIICB-Mtl</fullName>
    </alternativeName>
</protein>
<dbReference type="PANTHER" id="PTHR30181:SF2">
    <property type="entry name" value="PTS SYSTEM MANNITOL-SPECIFIC EIICBA COMPONENT"/>
    <property type="match status" value="1"/>
</dbReference>
<dbReference type="PANTHER" id="PTHR30181">
    <property type="entry name" value="MANNITOL PERMEASE IIC COMPONENT"/>
    <property type="match status" value="1"/>
</dbReference>
<dbReference type="STRING" id="1121305.CLCOL_15970"/>
<sequence>MKEKRSSGKEKVQRFGRFLSGMVMPNIAAFIAWGLITALFIETGWAPNESFAKLVEPLMKYLLPILIGYQGGKLVHGERGAVVGAIATAGIVVGSSIPMFLGAMIMGPLGGYLIKKFDKLIDGKVKAGFEMLVNNFSAGILGGFLALLAFKFIEPVVAAVSTGLGAAAQAITEKGLLPLIAIVVEPAKILFLNNAINHGVFSPLGVQQVQEAGKSIFFLLEPNPGPGLGILLAYMLYSKGTSKQSAPGAIIIHFLGGIHEIYFPYVLMKPVLLLAVIAGGIAGDLTFVLTKAGLVASPSPGSIISLMAMTPKGGHLGVLLGVIIATAVSFLIASIIIKRSAGEEDNIEEAQAKMRAMKAESKGQKVSEATSAVSNGKRENINLIVFACDAGMGSSAMGESILRKALKDANITNIEVKHSSVDSIPAGADIVFTQENLSERAKKSAPDAEIITVKNFLDRSRYDAFINELKK</sequence>
<evidence type="ECO:0000256" key="10">
    <source>
        <dbReference type="ARBA" id="ARBA00022679"/>
    </source>
</evidence>
<evidence type="ECO:0000256" key="9">
    <source>
        <dbReference type="ARBA" id="ARBA00022597"/>
    </source>
</evidence>
<dbReference type="InterPro" id="IPR050893">
    <property type="entry name" value="Sugar_PTS"/>
</dbReference>
<comment type="function">
    <text evidence="2">The phosphoenolpyruvate-dependent sugar phosphotransferase system (sugar PTS), a major carbohydrate active transport system, catalyzes the phosphorylation of incoming sugar substrates concomitantly with their translocation across the cell membrane. The enzyme II CmtAB PTS system is involved in D-mannitol transport.</text>
</comment>
<evidence type="ECO:0000313" key="20">
    <source>
        <dbReference type="Proteomes" id="UP000075374"/>
    </source>
</evidence>
<organism evidence="19 20">
    <name type="scientific">Clostridium colicanis DSM 13634</name>
    <dbReference type="NCBI Taxonomy" id="1121305"/>
    <lineage>
        <taxon>Bacteria</taxon>
        <taxon>Bacillati</taxon>
        <taxon>Bacillota</taxon>
        <taxon>Clostridia</taxon>
        <taxon>Eubacteriales</taxon>
        <taxon>Clostridiaceae</taxon>
        <taxon>Clostridium</taxon>
    </lineage>
</organism>
<dbReference type="SUPFAM" id="SSF52794">
    <property type="entry name" value="PTS system IIB component-like"/>
    <property type="match status" value="1"/>
</dbReference>
<comment type="subcellular location">
    <subcellularLocation>
        <location evidence="3">Cell membrane</location>
        <topology evidence="3">Multi-pass membrane protein</topology>
    </subcellularLocation>
</comment>
<evidence type="ECO:0000256" key="1">
    <source>
        <dbReference type="ARBA" id="ARBA00001655"/>
    </source>
</evidence>
<keyword evidence="14 16" id="KW-0472">Membrane</keyword>
<evidence type="ECO:0000256" key="7">
    <source>
        <dbReference type="ARBA" id="ARBA00022475"/>
    </source>
</evidence>
<evidence type="ECO:0000256" key="4">
    <source>
        <dbReference type="ARBA" id="ARBA00011909"/>
    </source>
</evidence>
<keyword evidence="20" id="KW-1185">Reference proteome</keyword>
<feature type="transmembrane region" description="Helical" evidence="16">
    <location>
        <begin position="81"/>
        <end position="114"/>
    </location>
</feature>
<dbReference type="GO" id="GO:0005886">
    <property type="term" value="C:plasma membrane"/>
    <property type="evidence" value="ECO:0007669"/>
    <property type="project" value="UniProtKB-SubCell"/>
</dbReference>
<reference evidence="19 20" key="1">
    <citation type="submission" date="2016-02" db="EMBL/GenBank/DDBJ databases">
        <title>Genome sequence of Clostridium colicanis DSM 13634.</title>
        <authorList>
            <person name="Poehlein A."/>
            <person name="Daniel R."/>
        </authorList>
    </citation>
    <scope>NUCLEOTIDE SEQUENCE [LARGE SCALE GENOMIC DNA]</scope>
    <source>
        <strain evidence="19 20">DSM 13634</strain>
    </source>
</reference>